<dbReference type="AlphaFoldDB" id="M0JQ17"/>
<evidence type="ECO:0000313" key="3">
    <source>
        <dbReference type="EMBL" id="QUJ73794.1"/>
    </source>
</evidence>
<dbReference type="Pfam" id="PF24035">
    <property type="entry name" value="DUF7344"/>
    <property type="match status" value="1"/>
</dbReference>
<evidence type="ECO:0000259" key="1">
    <source>
        <dbReference type="Pfam" id="PF24035"/>
    </source>
</evidence>
<evidence type="ECO:0000313" key="4">
    <source>
        <dbReference type="Proteomes" id="UP000011659"/>
    </source>
</evidence>
<organism evidence="2 4">
    <name type="scientific">Haloarcula marismortui ATCC 33800</name>
    <dbReference type="NCBI Taxonomy" id="662476"/>
    <lineage>
        <taxon>Archaea</taxon>
        <taxon>Methanobacteriati</taxon>
        <taxon>Methanobacteriota</taxon>
        <taxon>Stenosarchaea group</taxon>
        <taxon>Halobacteria</taxon>
        <taxon>Halobacteriales</taxon>
        <taxon>Haloarculaceae</taxon>
        <taxon>Haloarcula</taxon>
    </lineage>
</organism>
<protein>
    <recommendedName>
        <fullName evidence="1">DUF7344 domain-containing protein</fullName>
    </recommendedName>
</protein>
<dbReference type="EMBL" id="CP073367">
    <property type="protein sequence ID" value="QUJ73794.1"/>
    <property type="molecule type" value="Genomic_DNA"/>
</dbReference>
<reference evidence="3" key="2">
    <citation type="submission" date="2021-04" db="EMBL/GenBank/DDBJ databases">
        <title>Complete Genome sequence and Methylome Analysis of the Haloarchaeon Haloarcula sinaiiensis.</title>
        <authorList>
            <person name="Fomenkov A."/>
            <person name="DasSarma P."/>
            <person name="DasSarma S."/>
            <person name="Roberts R.J."/>
        </authorList>
    </citation>
    <scope>NUCLEOTIDE SEQUENCE</scope>
    <source>
        <strain evidence="3">ATCC 33800</strain>
        <plasmid evidence="3">pHsi117</plasmid>
    </source>
</reference>
<accession>M0JQ17</accession>
<gene>
    <name evidence="2" type="ORF">C436_16150</name>
    <name evidence="3" type="ORF">KDQ40_16345</name>
</gene>
<dbReference type="EMBL" id="AOLR01000029">
    <property type="protein sequence ID" value="EMA11232.1"/>
    <property type="molecule type" value="Genomic_DNA"/>
</dbReference>
<keyword evidence="4" id="KW-1185">Reference proteome</keyword>
<evidence type="ECO:0000313" key="2">
    <source>
        <dbReference type="EMBL" id="EMA11232.1"/>
    </source>
</evidence>
<name>M0JQ17_9EURY</name>
<feature type="domain" description="DUF7344" evidence="1">
    <location>
        <begin position="1"/>
        <end position="54"/>
    </location>
</feature>
<dbReference type="InterPro" id="IPR055768">
    <property type="entry name" value="DUF7344"/>
</dbReference>
<sequence length="104" mass="11856">MTLPDIADQVTVWEANGRDNNYLQHRLRVYNSLYHTHLPVLRAADIVTYDYETDDETVALGPAADEYRARIENQFQTEITELLNTERASFEGVSIDSQAPEPGE</sequence>
<dbReference type="OrthoDB" id="247722at2157"/>
<dbReference type="PATRIC" id="fig|662476.7.peg.3234"/>
<reference evidence="2 4" key="1">
    <citation type="journal article" date="2014" name="PLoS Genet.">
        <title>Phylogenetically driven sequencing of extremely halophilic archaea reveals strategies for static and dynamic osmo-response.</title>
        <authorList>
            <person name="Becker E.A."/>
            <person name="Seitzer P.M."/>
            <person name="Tritt A."/>
            <person name="Larsen D."/>
            <person name="Krusor M."/>
            <person name="Yao A.I."/>
            <person name="Wu D."/>
            <person name="Madern D."/>
            <person name="Eisen J.A."/>
            <person name="Darling A.E."/>
            <person name="Facciotti M.T."/>
        </authorList>
    </citation>
    <scope>NUCLEOTIDE SEQUENCE [LARGE SCALE GENOMIC DNA]</scope>
    <source>
        <strain evidence="2 4">ATCC 33800</strain>
    </source>
</reference>
<geneLocation type="plasmid" evidence="3 5">
    <name>pHsi117</name>
</geneLocation>
<dbReference type="KEGG" id="hsin:KDQ40_16345"/>
<keyword evidence="3" id="KW-0614">Plasmid</keyword>
<proteinExistence type="predicted"/>
<dbReference type="Proteomes" id="UP000682967">
    <property type="component" value="Plasmid pHsi117"/>
</dbReference>
<evidence type="ECO:0000313" key="5">
    <source>
        <dbReference type="Proteomes" id="UP000682967"/>
    </source>
</evidence>
<dbReference type="Proteomes" id="UP000011659">
    <property type="component" value="Unassembled WGS sequence"/>
</dbReference>
<dbReference type="RefSeq" id="WP_004965314.1">
    <property type="nucleotide sequence ID" value="NZ_AOLR01000029.1"/>
</dbReference>